<organism evidence="2 3">
    <name type="scientific">Crenichthys baileyi</name>
    <name type="common">White River springfish</name>
    <dbReference type="NCBI Taxonomy" id="28760"/>
    <lineage>
        <taxon>Eukaryota</taxon>
        <taxon>Metazoa</taxon>
        <taxon>Chordata</taxon>
        <taxon>Craniata</taxon>
        <taxon>Vertebrata</taxon>
        <taxon>Euteleostomi</taxon>
        <taxon>Actinopterygii</taxon>
        <taxon>Neopterygii</taxon>
        <taxon>Teleostei</taxon>
        <taxon>Neoteleostei</taxon>
        <taxon>Acanthomorphata</taxon>
        <taxon>Ovalentaria</taxon>
        <taxon>Atherinomorphae</taxon>
        <taxon>Cyprinodontiformes</taxon>
        <taxon>Goodeidae</taxon>
        <taxon>Crenichthys</taxon>
    </lineage>
</organism>
<feature type="region of interest" description="Disordered" evidence="1">
    <location>
        <begin position="333"/>
        <end position="379"/>
    </location>
</feature>
<dbReference type="AlphaFoldDB" id="A0AAV9REA3"/>
<feature type="region of interest" description="Disordered" evidence="1">
    <location>
        <begin position="220"/>
        <end position="257"/>
    </location>
</feature>
<feature type="region of interest" description="Disordered" evidence="1">
    <location>
        <begin position="544"/>
        <end position="575"/>
    </location>
</feature>
<reference evidence="2 3" key="1">
    <citation type="submission" date="2021-06" db="EMBL/GenBank/DDBJ databases">
        <authorList>
            <person name="Palmer J.M."/>
        </authorList>
    </citation>
    <scope>NUCLEOTIDE SEQUENCE [LARGE SCALE GENOMIC DNA]</scope>
    <source>
        <strain evidence="2 3">MEX-2019</strain>
        <tissue evidence="2">Muscle</tissue>
    </source>
</reference>
<feature type="compositionally biased region" description="Low complexity" evidence="1">
    <location>
        <begin position="220"/>
        <end position="246"/>
    </location>
</feature>
<feature type="region of interest" description="Disordered" evidence="1">
    <location>
        <begin position="72"/>
        <end position="120"/>
    </location>
</feature>
<sequence length="691" mass="73316">MLPTRLHSGFLRCTEPNRMFPPMMDLADEHQASSMDLFTFLSREVEKTLRHNAGVSVPQLAYDGSRLAIPCPGTGPLRRRSPPAPLAVHSGPAVKSSPSSRRKKRRRGAPSCGSAGEEGVSLPADVRAAASKPASSSATALSPRLAAVPPMPSSLAPAWCSEATPDELEQRIRFFARQIKGFRRTSFMYSSPELMERIRQMEGDYETAVRQFYCRPPSTPGLQGAAAAAEQPTGAAAAAEQPTPGLQGAAAAAEQPRQDSRELLPLLMQSSPRQDSRELLLLLSSPCQDSRALLLLSSPRQVSRALLLLSIPRQPTSGLQSAAAAVEQPTSGLQSAAAVEQPTSGLQSAAGAAVEQPTSGLQPAAEFPEGPVGGLPPRPGPEHLLGFLLGVFMELRPDAQPDSPQPEMTPDPKSASTTSTRRRVRRQRDASAQVIGGPGDASAPAQATEGIGDASAPAHATVGLSDASASVHATESFVLFLASEPRDEGFEEEAASDPVPEGFKEQFVLVLASEPRDEGFEEEAPSDPVPEGFKEQFVLVLASEPRDEGSPGTASASEGSPGSSSGSEGSPGSQPVYEALAHWRLPELCACWGRPPGRPPELCACWGRPPGRPPELNAYWGRPLGRPPELCACWGRPPSRPPELFVLICLLAPPVMERRPDGNGTENPMEAIGWRRVEARLTAGRSMNGRL</sequence>
<keyword evidence="3" id="KW-1185">Reference proteome</keyword>
<evidence type="ECO:0000313" key="3">
    <source>
        <dbReference type="Proteomes" id="UP001311232"/>
    </source>
</evidence>
<dbReference type="EMBL" id="JAHHUM010002028">
    <property type="protein sequence ID" value="KAK5607295.1"/>
    <property type="molecule type" value="Genomic_DNA"/>
</dbReference>
<accession>A0AAV9REA3</accession>
<protein>
    <submittedName>
        <fullName evidence="2">Uncharacterized protein</fullName>
    </submittedName>
</protein>
<gene>
    <name evidence="2" type="ORF">CRENBAI_002255</name>
</gene>
<feature type="compositionally biased region" description="Low complexity" evidence="1">
    <location>
        <begin position="550"/>
        <end position="573"/>
    </location>
</feature>
<proteinExistence type="predicted"/>
<evidence type="ECO:0000313" key="2">
    <source>
        <dbReference type="EMBL" id="KAK5607295.1"/>
    </source>
</evidence>
<comment type="caution">
    <text evidence="2">The sequence shown here is derived from an EMBL/GenBank/DDBJ whole genome shotgun (WGS) entry which is preliminary data.</text>
</comment>
<feature type="region of interest" description="Disordered" evidence="1">
    <location>
        <begin position="397"/>
        <end position="454"/>
    </location>
</feature>
<name>A0AAV9REA3_9TELE</name>
<evidence type="ECO:0000256" key="1">
    <source>
        <dbReference type="SAM" id="MobiDB-lite"/>
    </source>
</evidence>
<dbReference type="Proteomes" id="UP001311232">
    <property type="component" value="Unassembled WGS sequence"/>
</dbReference>